<name>A0A6A4HCU8_9AGAR</name>
<dbReference type="EMBL" id="ML769518">
    <property type="protein sequence ID" value="KAE9396142.1"/>
    <property type="molecule type" value="Genomic_DNA"/>
</dbReference>
<evidence type="ECO:0000313" key="2">
    <source>
        <dbReference type="EMBL" id="KAE9396142.1"/>
    </source>
</evidence>
<dbReference type="Proteomes" id="UP000799118">
    <property type="component" value="Unassembled WGS sequence"/>
</dbReference>
<evidence type="ECO:0000259" key="1">
    <source>
        <dbReference type="Pfam" id="PF20231"/>
    </source>
</evidence>
<feature type="non-terminal residue" evidence="2">
    <location>
        <position position="1"/>
    </location>
</feature>
<sequence>FRIADVACLFKTRSPLVWYLTECMAAPQKKGVLIQVAAISSFILSRNQYANSYMAMHMGIWHIACGSHVDVKRVASHLAMSVHETTARQALATMVDTSLENLRTEVGQGQKRYQVLYQFVLDNIQEFLRVWEGGTGLKNRLICGTACTAIGLDDCTDDAFNFVDRLMRILKNERAELTVQKIVDLDINWTHVSNLFCTKYTIHCMREGRKTQVVPLGTNAEHEIKTAGMKRCLNDFFTQAAVSPEYALTLIPWVGGDGGSVLAIDRAQKYLAPTYDPNNPESDYKTLQNILPTIGIWHEQSTAQNTIAENHYGPVATNDPSALSQSAACAGFKRPTNFKDYSNYYNLSHSMTAFWETQILDCWRLELGLDHWNKIIPYSHNLSQSNRVLNLEWFLEKAECIVNCYMLLDAFEQALSAVEANESVPDPLKFPVGDPYSPPVTSHMNNSSAKESALSAHEEKKEFTGDCVLANSILFKTVYSWWIEASYAIPEGDIGRVWEVMKVNCDARIKQS</sequence>
<organism evidence="2 3">
    <name type="scientific">Gymnopus androsaceus JB14</name>
    <dbReference type="NCBI Taxonomy" id="1447944"/>
    <lineage>
        <taxon>Eukaryota</taxon>
        <taxon>Fungi</taxon>
        <taxon>Dikarya</taxon>
        <taxon>Basidiomycota</taxon>
        <taxon>Agaricomycotina</taxon>
        <taxon>Agaricomycetes</taxon>
        <taxon>Agaricomycetidae</taxon>
        <taxon>Agaricales</taxon>
        <taxon>Marasmiineae</taxon>
        <taxon>Omphalotaceae</taxon>
        <taxon>Gymnopus</taxon>
    </lineage>
</organism>
<dbReference type="OrthoDB" id="3021788at2759"/>
<dbReference type="InterPro" id="IPR046496">
    <property type="entry name" value="DUF6589"/>
</dbReference>
<evidence type="ECO:0000313" key="3">
    <source>
        <dbReference type="Proteomes" id="UP000799118"/>
    </source>
</evidence>
<gene>
    <name evidence="2" type="ORF">BT96DRAFT_1041065</name>
</gene>
<protein>
    <recommendedName>
        <fullName evidence="1">DUF6589 domain-containing protein</fullName>
    </recommendedName>
</protein>
<proteinExistence type="predicted"/>
<reference evidence="2" key="1">
    <citation type="journal article" date="2019" name="Environ. Microbiol.">
        <title>Fungal ecological strategies reflected in gene transcription - a case study of two litter decomposers.</title>
        <authorList>
            <person name="Barbi F."/>
            <person name="Kohler A."/>
            <person name="Barry K."/>
            <person name="Baskaran P."/>
            <person name="Daum C."/>
            <person name="Fauchery L."/>
            <person name="Ihrmark K."/>
            <person name="Kuo A."/>
            <person name="LaButti K."/>
            <person name="Lipzen A."/>
            <person name="Morin E."/>
            <person name="Grigoriev I.V."/>
            <person name="Henrissat B."/>
            <person name="Lindahl B."/>
            <person name="Martin F."/>
        </authorList>
    </citation>
    <scope>NUCLEOTIDE SEQUENCE</scope>
    <source>
        <strain evidence="2">JB14</strain>
    </source>
</reference>
<feature type="domain" description="DUF6589" evidence="1">
    <location>
        <begin position="190"/>
        <end position="503"/>
    </location>
</feature>
<keyword evidence="3" id="KW-1185">Reference proteome</keyword>
<dbReference type="Pfam" id="PF20231">
    <property type="entry name" value="DUF6589"/>
    <property type="match status" value="1"/>
</dbReference>
<dbReference type="AlphaFoldDB" id="A0A6A4HCU8"/>
<accession>A0A6A4HCU8</accession>